<dbReference type="GO" id="GO:0030010">
    <property type="term" value="P:establishment of cell polarity"/>
    <property type="evidence" value="ECO:0007669"/>
    <property type="project" value="UniProtKB-ARBA"/>
</dbReference>
<evidence type="ECO:0000313" key="15">
    <source>
        <dbReference type="Proteomes" id="UP000663862"/>
    </source>
</evidence>
<evidence type="ECO:0000256" key="1">
    <source>
        <dbReference type="ARBA" id="ARBA00010290"/>
    </source>
</evidence>
<dbReference type="PANTHER" id="PTHR11711">
    <property type="entry name" value="ADP RIBOSYLATION FACTOR-RELATED"/>
    <property type="match status" value="1"/>
</dbReference>
<dbReference type="EMBL" id="CAJOBQ010000981">
    <property type="protein sequence ID" value="CAF4441552.1"/>
    <property type="molecule type" value="Genomic_DNA"/>
</dbReference>
<dbReference type="AlphaFoldDB" id="A0A820RXC9"/>
<dbReference type="PRINTS" id="PR00328">
    <property type="entry name" value="SAR1GTPBP"/>
</dbReference>
<feature type="binding site" evidence="4">
    <location>
        <begin position="24"/>
        <end position="31"/>
    </location>
    <ligand>
        <name>GTP</name>
        <dbReference type="ChEBI" id="CHEBI:37565"/>
    </ligand>
</feature>
<comment type="similarity">
    <text evidence="1 6">Belongs to the small GTPase superfamily. Arf family.</text>
</comment>
<dbReference type="InterPro" id="IPR005225">
    <property type="entry name" value="Small_GTP-bd"/>
</dbReference>
<dbReference type="GO" id="GO:0003924">
    <property type="term" value="F:GTPase activity"/>
    <property type="evidence" value="ECO:0007669"/>
    <property type="project" value="InterPro"/>
</dbReference>
<evidence type="ECO:0000256" key="3">
    <source>
        <dbReference type="ARBA" id="ARBA00023134"/>
    </source>
</evidence>
<feature type="binding site" evidence="4">
    <location>
        <begin position="126"/>
        <end position="129"/>
    </location>
    <ligand>
        <name>GTP</name>
        <dbReference type="ChEBI" id="CHEBI:37565"/>
    </ligand>
</feature>
<feature type="binding site" evidence="4">
    <location>
        <position position="70"/>
    </location>
    <ligand>
        <name>GTP</name>
        <dbReference type="ChEBI" id="CHEBI:37565"/>
    </ligand>
</feature>
<keyword evidence="2 4" id="KW-0547">Nucleotide-binding</keyword>
<evidence type="ECO:0000313" key="13">
    <source>
        <dbReference type="EMBL" id="CAF4441552.1"/>
    </source>
</evidence>
<dbReference type="EMBL" id="CAJOBP010000103">
    <property type="protein sequence ID" value="CAF4122807.1"/>
    <property type="molecule type" value="Genomic_DNA"/>
</dbReference>
<dbReference type="GO" id="GO:0005525">
    <property type="term" value="F:GTP binding"/>
    <property type="evidence" value="ECO:0007669"/>
    <property type="project" value="UniProtKB-KW"/>
</dbReference>
<gene>
    <name evidence="9" type="ORF">FME351_LOCUS24749</name>
    <name evidence="10" type="ORF">GRG538_LOCUS30049</name>
    <name evidence="12" type="ORF">HFQ381_LOCUS8498</name>
    <name evidence="8" type="ORF">LUA448_LOCUS26317</name>
    <name evidence="14" type="ORF">QYT958_LOCUS27317</name>
    <name evidence="7" type="ORF">TIS948_LOCUS3279</name>
    <name evidence="13" type="ORF">TSG867_LOCUS16228</name>
    <name evidence="11" type="ORF">UJA718_LOCUS1672</name>
</gene>
<accession>A0A820RXC9</accession>
<dbReference type="EMBL" id="CAJNXB010000222">
    <property type="protein sequence ID" value="CAF3036482.1"/>
    <property type="molecule type" value="Genomic_DNA"/>
</dbReference>
<evidence type="ECO:0000313" key="14">
    <source>
        <dbReference type="EMBL" id="CAF4852918.1"/>
    </source>
</evidence>
<dbReference type="Pfam" id="PF00025">
    <property type="entry name" value="Arf"/>
    <property type="match status" value="1"/>
</dbReference>
<dbReference type="InterPro" id="IPR006689">
    <property type="entry name" value="Small_GTPase_ARF/SAR"/>
</dbReference>
<dbReference type="OrthoDB" id="9999535at2759"/>
<keyword evidence="3 4" id="KW-0342">GTP-binding</keyword>
<dbReference type="Gene3D" id="3.40.50.300">
    <property type="entry name" value="P-loop containing nucleotide triphosphate hydrolases"/>
    <property type="match status" value="1"/>
</dbReference>
<dbReference type="CDD" id="cd00878">
    <property type="entry name" value="Arf_Arl"/>
    <property type="match status" value="1"/>
</dbReference>
<evidence type="ECO:0000313" key="12">
    <source>
        <dbReference type="EMBL" id="CAF4218736.1"/>
    </source>
</evidence>
<dbReference type="SUPFAM" id="SSF52540">
    <property type="entry name" value="P-loop containing nucleoside triphosphate hydrolases"/>
    <property type="match status" value="1"/>
</dbReference>
<dbReference type="Proteomes" id="UP000663873">
    <property type="component" value="Unassembled WGS sequence"/>
</dbReference>
<dbReference type="Proteomes" id="UP000663851">
    <property type="component" value="Unassembled WGS sequence"/>
</dbReference>
<dbReference type="EMBL" id="CAJNYU010003244">
    <property type="protein sequence ID" value="CAF3655540.1"/>
    <property type="molecule type" value="Genomic_DNA"/>
</dbReference>
<dbReference type="Proteomes" id="UP000663862">
    <property type="component" value="Unassembled WGS sequence"/>
</dbReference>
<proteinExistence type="inferred from homology"/>
<dbReference type="Proteomes" id="UP000663848">
    <property type="component" value="Unassembled WGS sequence"/>
</dbReference>
<dbReference type="PROSITE" id="PS51417">
    <property type="entry name" value="ARF"/>
    <property type="match status" value="1"/>
</dbReference>
<name>A0A820RXC9_9BILA</name>
<dbReference type="NCBIfam" id="TIGR00231">
    <property type="entry name" value="small_GTP"/>
    <property type="match status" value="1"/>
</dbReference>
<dbReference type="EMBL" id="CAJNYD010003551">
    <property type="protein sequence ID" value="CAF3518912.1"/>
    <property type="molecule type" value="Genomic_DNA"/>
</dbReference>
<dbReference type="Proteomes" id="UP000663872">
    <property type="component" value="Unassembled WGS sequence"/>
</dbReference>
<evidence type="ECO:0008006" key="17">
    <source>
        <dbReference type="Google" id="ProtNLM"/>
    </source>
</evidence>
<evidence type="ECO:0000313" key="9">
    <source>
        <dbReference type="EMBL" id="CAF3655540.1"/>
    </source>
</evidence>
<evidence type="ECO:0000256" key="2">
    <source>
        <dbReference type="ARBA" id="ARBA00022741"/>
    </source>
</evidence>
<evidence type="ECO:0000313" key="8">
    <source>
        <dbReference type="EMBL" id="CAF3518912.1"/>
    </source>
</evidence>
<feature type="binding site" evidence="5">
    <location>
        <position position="48"/>
    </location>
    <ligand>
        <name>Mg(2+)</name>
        <dbReference type="ChEBI" id="CHEBI:18420"/>
    </ligand>
</feature>
<protein>
    <recommendedName>
        <fullName evidence="17">ADP-ribosylation factor</fullName>
    </recommendedName>
</protein>
<dbReference type="EMBL" id="CAJOBO010000427">
    <property type="protein sequence ID" value="CAF4218736.1"/>
    <property type="molecule type" value="Genomic_DNA"/>
</dbReference>
<evidence type="ECO:0000256" key="6">
    <source>
        <dbReference type="RuleBase" id="RU003925"/>
    </source>
</evidence>
<dbReference type="EMBL" id="CAJOBR010006881">
    <property type="protein sequence ID" value="CAF4852918.1"/>
    <property type="molecule type" value="Genomic_DNA"/>
</dbReference>
<dbReference type="Proteomes" id="UP000663833">
    <property type="component" value="Unassembled WGS sequence"/>
</dbReference>
<evidence type="ECO:0000313" key="7">
    <source>
        <dbReference type="EMBL" id="CAF3036482.1"/>
    </source>
</evidence>
<organism evidence="13 15">
    <name type="scientific">Rotaria socialis</name>
    <dbReference type="NCBI Taxonomy" id="392032"/>
    <lineage>
        <taxon>Eukaryota</taxon>
        <taxon>Metazoa</taxon>
        <taxon>Spiralia</taxon>
        <taxon>Gnathifera</taxon>
        <taxon>Rotifera</taxon>
        <taxon>Eurotatoria</taxon>
        <taxon>Bdelloidea</taxon>
        <taxon>Philodinida</taxon>
        <taxon>Philodinidae</taxon>
        <taxon>Rotaria</taxon>
    </lineage>
</organism>
<sequence>MGSSFKKLLSSFTTHDDRRLVMCGLDAAGKTTILYALKVGKIVTTIPTIGFNMETLEYKNLLIAAWDVGGRDQLRPFLRHYYTNTSAVVFVIDSNDRDRTSDACDQLHTLANDEMLKNLPILIYANKQDLPNALTLDEIKEKLDLSKLDEMKTKWHLQSSVATTGDGLHDGLQWLSDVLKPKTDLKQPILETMNDYKSMKNDLLSILN</sequence>
<evidence type="ECO:0000256" key="4">
    <source>
        <dbReference type="PIRSR" id="PIRSR606689-1"/>
    </source>
</evidence>
<dbReference type="Proteomes" id="UP000663825">
    <property type="component" value="Unassembled WGS sequence"/>
</dbReference>
<dbReference type="SMART" id="SM00178">
    <property type="entry name" value="SAR"/>
    <property type="match status" value="1"/>
</dbReference>
<dbReference type="InterPro" id="IPR024156">
    <property type="entry name" value="Small_GTPase_ARF"/>
</dbReference>
<evidence type="ECO:0000313" key="16">
    <source>
        <dbReference type="Proteomes" id="UP000663873"/>
    </source>
</evidence>
<dbReference type="Proteomes" id="UP000663869">
    <property type="component" value="Unassembled WGS sequence"/>
</dbReference>
<reference evidence="13" key="1">
    <citation type="submission" date="2021-02" db="EMBL/GenBank/DDBJ databases">
        <authorList>
            <person name="Nowell W R."/>
        </authorList>
    </citation>
    <scope>NUCLEOTIDE SEQUENCE</scope>
</reference>
<keyword evidence="5" id="KW-0479">Metal-binding</keyword>
<keyword evidence="16" id="KW-1185">Reference proteome</keyword>
<feature type="binding site" evidence="5">
    <location>
        <position position="31"/>
    </location>
    <ligand>
        <name>Mg(2+)</name>
        <dbReference type="ChEBI" id="CHEBI:18420"/>
    </ligand>
</feature>
<evidence type="ECO:0000313" key="10">
    <source>
        <dbReference type="EMBL" id="CAF3727511.1"/>
    </source>
</evidence>
<dbReference type="SMART" id="SM00177">
    <property type="entry name" value="ARF"/>
    <property type="match status" value="1"/>
</dbReference>
<dbReference type="EMBL" id="CAJNYT010005298">
    <property type="protein sequence ID" value="CAF3727511.1"/>
    <property type="molecule type" value="Genomic_DNA"/>
</dbReference>
<evidence type="ECO:0000313" key="11">
    <source>
        <dbReference type="EMBL" id="CAF4122807.1"/>
    </source>
</evidence>
<dbReference type="GO" id="GO:0046872">
    <property type="term" value="F:metal ion binding"/>
    <property type="evidence" value="ECO:0007669"/>
    <property type="project" value="UniProtKB-KW"/>
</dbReference>
<keyword evidence="5" id="KW-0460">Magnesium</keyword>
<dbReference type="FunFam" id="3.40.50.300:FF:000412">
    <property type="entry name" value="ADP-ribosylation factor 1"/>
    <property type="match status" value="1"/>
</dbReference>
<comment type="caution">
    <text evidence="13">The sequence shown here is derived from an EMBL/GenBank/DDBJ whole genome shotgun (WGS) entry which is preliminary data.</text>
</comment>
<dbReference type="InterPro" id="IPR027417">
    <property type="entry name" value="P-loop_NTPase"/>
</dbReference>
<evidence type="ECO:0000256" key="5">
    <source>
        <dbReference type="PIRSR" id="PIRSR606689-2"/>
    </source>
</evidence>